<keyword evidence="2" id="KW-0396">Initiation factor</keyword>
<evidence type="ECO:0000256" key="1">
    <source>
        <dbReference type="SAM" id="MobiDB-lite"/>
    </source>
</evidence>
<dbReference type="InterPro" id="IPR010433">
    <property type="entry name" value="EIF-4B_pln"/>
</dbReference>
<reference evidence="2" key="2">
    <citation type="journal article" date="2024" name="Plant">
        <title>Genomic evolution and insights into agronomic trait innovations of Sesamum species.</title>
        <authorList>
            <person name="Miao H."/>
            <person name="Wang L."/>
            <person name="Qu L."/>
            <person name="Liu H."/>
            <person name="Sun Y."/>
            <person name="Le M."/>
            <person name="Wang Q."/>
            <person name="Wei S."/>
            <person name="Zheng Y."/>
            <person name="Lin W."/>
            <person name="Duan Y."/>
            <person name="Cao H."/>
            <person name="Xiong S."/>
            <person name="Wang X."/>
            <person name="Wei L."/>
            <person name="Li C."/>
            <person name="Ma Q."/>
            <person name="Ju M."/>
            <person name="Zhao R."/>
            <person name="Li G."/>
            <person name="Mu C."/>
            <person name="Tian Q."/>
            <person name="Mei H."/>
            <person name="Zhang T."/>
            <person name="Gao T."/>
            <person name="Zhang H."/>
        </authorList>
    </citation>
    <scope>NUCLEOTIDE SEQUENCE</scope>
    <source>
        <strain evidence="2">G02</strain>
    </source>
</reference>
<accession>A0AAW2TVH3</accession>
<reference evidence="2" key="1">
    <citation type="submission" date="2020-06" db="EMBL/GenBank/DDBJ databases">
        <authorList>
            <person name="Li T."/>
            <person name="Hu X."/>
            <person name="Zhang T."/>
            <person name="Song X."/>
            <person name="Zhang H."/>
            <person name="Dai N."/>
            <person name="Sheng W."/>
            <person name="Hou X."/>
            <person name="Wei L."/>
        </authorList>
    </citation>
    <scope>NUCLEOTIDE SEQUENCE</scope>
    <source>
        <strain evidence="2">G02</strain>
        <tissue evidence="2">Leaf</tissue>
    </source>
</reference>
<organism evidence="2">
    <name type="scientific">Sesamum radiatum</name>
    <name type="common">Black benniseed</name>
    <dbReference type="NCBI Taxonomy" id="300843"/>
    <lineage>
        <taxon>Eukaryota</taxon>
        <taxon>Viridiplantae</taxon>
        <taxon>Streptophyta</taxon>
        <taxon>Embryophyta</taxon>
        <taxon>Tracheophyta</taxon>
        <taxon>Spermatophyta</taxon>
        <taxon>Magnoliopsida</taxon>
        <taxon>eudicotyledons</taxon>
        <taxon>Gunneridae</taxon>
        <taxon>Pentapetalae</taxon>
        <taxon>asterids</taxon>
        <taxon>lamiids</taxon>
        <taxon>Lamiales</taxon>
        <taxon>Pedaliaceae</taxon>
        <taxon>Sesamum</taxon>
    </lineage>
</organism>
<dbReference type="AlphaFoldDB" id="A0AAW2TVH3"/>
<name>A0AAW2TVH3_SESRA</name>
<keyword evidence="2" id="KW-0648">Protein biosynthesis</keyword>
<comment type="caution">
    <text evidence="2">The sequence shown here is derived from an EMBL/GenBank/DDBJ whole genome shotgun (WGS) entry which is preliminary data.</text>
</comment>
<feature type="region of interest" description="Disordered" evidence="1">
    <location>
        <begin position="51"/>
        <end position="223"/>
    </location>
</feature>
<dbReference type="EMBL" id="JACGWJ010000007">
    <property type="protein sequence ID" value="KAL0408557.1"/>
    <property type="molecule type" value="Genomic_DNA"/>
</dbReference>
<gene>
    <name evidence="2" type="ORF">Sradi_1790100</name>
</gene>
<sequence length="241" mass="26972">MKEEIEHLKKELPQKSGEDRSSLHGLILKREQDLELLVRQLDDKVRYSQKIFERQSSGAVRGPGFSDRPPSQSGAYEDPRPGFHDQPPSAPGSYDESRAGYPERPPSRPGAYEDSRAGFAERPPSRPGTYEDPRSGFSERPRSRSGAYEETRSVYAQRSSFTHGAYQDPRAADFSERPRSRGSVNSWTRPSDDRRSFQGGGGRGFSGSRDADSMPGNLWGQGQGGEILDWFLRVLLYSPSD</sequence>
<feature type="region of interest" description="Disordered" evidence="1">
    <location>
        <begin position="1"/>
        <end position="23"/>
    </location>
</feature>
<evidence type="ECO:0000313" key="2">
    <source>
        <dbReference type="EMBL" id="KAL0408557.1"/>
    </source>
</evidence>
<feature type="compositionally biased region" description="Basic and acidic residues" evidence="1">
    <location>
        <begin position="170"/>
        <end position="179"/>
    </location>
</feature>
<protein>
    <submittedName>
        <fullName evidence="2">Eukaryotic translation initiation factor 4B2</fullName>
    </submittedName>
</protein>
<proteinExistence type="predicted"/>
<feature type="compositionally biased region" description="Basic and acidic residues" evidence="1">
    <location>
        <begin position="129"/>
        <end position="152"/>
    </location>
</feature>
<dbReference type="GO" id="GO:0003743">
    <property type="term" value="F:translation initiation factor activity"/>
    <property type="evidence" value="ECO:0007669"/>
    <property type="project" value="UniProtKB-KW"/>
</dbReference>
<dbReference type="Pfam" id="PF06273">
    <property type="entry name" value="eIF-4B"/>
    <property type="match status" value="2"/>
</dbReference>